<accession>A0A2S9PPW9</accession>
<protein>
    <submittedName>
        <fullName evidence="2">TIGR04222 domain-containing membrane protein</fullName>
    </submittedName>
</protein>
<evidence type="ECO:0000313" key="2">
    <source>
        <dbReference type="EMBL" id="PRH76460.1"/>
    </source>
</evidence>
<gene>
    <name evidence="2" type="ORF">C6N75_25600</name>
</gene>
<dbReference type="AlphaFoldDB" id="A0A2S9PPW9"/>
<proteinExistence type="predicted"/>
<dbReference type="Proteomes" id="UP000239322">
    <property type="component" value="Unassembled WGS sequence"/>
</dbReference>
<sequence length="256" mass="26678">MLWLPLLLVTWAAAALSVAKLCLTAAALADRHTGGVRRALASAGLTLHEAAFLAGGPDRVAELTMVSMHRRQRLLLARTGWATVVRPEGGDEWERSVLTAIGPEGQSPIAAVRAGASADQPVRTLADKLVFSGLAVPDATRAAVRSAVRAVRGAAALTVVLALTAALLLPAQHTPAAPELAWFGLPLVLTLGCLVIARFECRPYTGWASPAGRRMLRRLSTGDPLAAVAVGGVGALDDEALRAALTSPHPRELGIR</sequence>
<feature type="transmembrane region" description="Helical" evidence="1">
    <location>
        <begin position="181"/>
        <end position="199"/>
    </location>
</feature>
<feature type="transmembrane region" description="Helical" evidence="1">
    <location>
        <begin position="150"/>
        <end position="169"/>
    </location>
</feature>
<dbReference type="OrthoDB" id="3620552at2"/>
<keyword evidence="1" id="KW-0812">Transmembrane</keyword>
<dbReference type="RefSeq" id="WP_105871254.1">
    <property type="nucleotide sequence ID" value="NZ_PVLV01000496.1"/>
</dbReference>
<dbReference type="InterPro" id="IPR026467">
    <property type="entry name" value="Ser/Gly_Cys_C_dom"/>
</dbReference>
<evidence type="ECO:0000256" key="1">
    <source>
        <dbReference type="SAM" id="Phobius"/>
    </source>
</evidence>
<keyword evidence="3" id="KW-1185">Reference proteome</keyword>
<comment type="caution">
    <text evidence="2">The sequence shown here is derived from an EMBL/GenBank/DDBJ whole genome shotgun (WGS) entry which is preliminary data.</text>
</comment>
<organism evidence="2 3">
    <name type="scientific">Streptomyces solincola</name>
    <dbReference type="NCBI Taxonomy" id="2100817"/>
    <lineage>
        <taxon>Bacteria</taxon>
        <taxon>Bacillati</taxon>
        <taxon>Actinomycetota</taxon>
        <taxon>Actinomycetes</taxon>
        <taxon>Kitasatosporales</taxon>
        <taxon>Streptomycetaceae</taxon>
        <taxon>Streptomyces</taxon>
    </lineage>
</organism>
<keyword evidence="1" id="KW-1133">Transmembrane helix</keyword>
<name>A0A2S9PPW9_9ACTN</name>
<dbReference type="NCBIfam" id="TIGR04222">
    <property type="entry name" value="near_uncomplex"/>
    <property type="match status" value="1"/>
</dbReference>
<dbReference type="EMBL" id="PVLV01000496">
    <property type="protein sequence ID" value="PRH76460.1"/>
    <property type="molecule type" value="Genomic_DNA"/>
</dbReference>
<evidence type="ECO:0000313" key="3">
    <source>
        <dbReference type="Proteomes" id="UP000239322"/>
    </source>
</evidence>
<reference evidence="2 3" key="1">
    <citation type="submission" date="2018-03" db="EMBL/GenBank/DDBJ databases">
        <title>Novel Streptomyces sp. from soil.</title>
        <authorList>
            <person name="Tan G.Y.A."/>
            <person name="Lee Z.Y."/>
        </authorList>
    </citation>
    <scope>NUCLEOTIDE SEQUENCE [LARGE SCALE GENOMIC DNA]</scope>
    <source>
        <strain evidence="2 3">ST5x</strain>
    </source>
</reference>
<feature type="transmembrane region" description="Helical" evidence="1">
    <location>
        <begin position="6"/>
        <end position="29"/>
    </location>
</feature>
<keyword evidence="1" id="KW-0472">Membrane</keyword>